<dbReference type="GO" id="GO:0005198">
    <property type="term" value="F:structural molecule activity"/>
    <property type="evidence" value="ECO:0007669"/>
    <property type="project" value="InterPro"/>
</dbReference>
<dbReference type="NCBIfam" id="TIGR02241">
    <property type="entry name" value="conserved hypothetical phage tail region protein"/>
    <property type="match status" value="1"/>
</dbReference>
<dbReference type="PANTHER" id="PTHR38009">
    <property type="entry name" value="CONSERVED HYPOTHETICAL PHAGE TAIL PROTEIN"/>
    <property type="match status" value="1"/>
</dbReference>
<dbReference type="Pfam" id="PF06841">
    <property type="entry name" value="Phage_T4_gp19"/>
    <property type="match status" value="1"/>
</dbReference>
<sequence length="142" mass="15943">MSVDYPIPTHRFRVSIDDEEAAFNSVSGLDVSHQTMEYRDGMGGWYQMPGQADAINITLKKGVFVGQSKLYDWISSISGNQVEKKDITISLMNESGDELFVTWNLVDAFPTRLTAPILDADSNEATIEELSLLVRRVNVKFH</sequence>
<dbReference type="OrthoDB" id="2393245at2759"/>
<dbReference type="EMBL" id="KV442104">
    <property type="protein sequence ID" value="OAQ23965.1"/>
    <property type="molecule type" value="Genomic_DNA"/>
</dbReference>
<dbReference type="AlphaFoldDB" id="A0A197JFR6"/>
<protein>
    <recommendedName>
        <fullName evidence="3">Phage tail protein</fullName>
    </recommendedName>
</protein>
<name>A0A197JFR6_9FUNG</name>
<evidence type="ECO:0008006" key="3">
    <source>
        <dbReference type="Google" id="ProtNLM"/>
    </source>
</evidence>
<evidence type="ECO:0000313" key="2">
    <source>
        <dbReference type="Proteomes" id="UP000078512"/>
    </source>
</evidence>
<organism evidence="1 2">
    <name type="scientific">Linnemannia elongata AG-77</name>
    <dbReference type="NCBI Taxonomy" id="1314771"/>
    <lineage>
        <taxon>Eukaryota</taxon>
        <taxon>Fungi</taxon>
        <taxon>Fungi incertae sedis</taxon>
        <taxon>Mucoromycota</taxon>
        <taxon>Mortierellomycotina</taxon>
        <taxon>Mortierellomycetes</taxon>
        <taxon>Mortierellales</taxon>
        <taxon>Mortierellaceae</taxon>
        <taxon>Linnemannia</taxon>
    </lineage>
</organism>
<proteinExistence type="predicted"/>
<reference evidence="1 2" key="1">
    <citation type="submission" date="2016-05" db="EMBL/GenBank/DDBJ databases">
        <title>Genome sequencing reveals origins of a unique bacterial endosymbiosis in the earliest lineages of terrestrial Fungi.</title>
        <authorList>
            <consortium name="DOE Joint Genome Institute"/>
            <person name="Uehling J."/>
            <person name="Gryganskyi A."/>
            <person name="Hameed K."/>
            <person name="Tschaplinski T."/>
            <person name="Misztal P."/>
            <person name="Wu S."/>
            <person name="Desiro A."/>
            <person name="Vande Pol N."/>
            <person name="Du Z.-Y."/>
            <person name="Zienkiewicz A."/>
            <person name="Zienkiewicz K."/>
            <person name="Morin E."/>
            <person name="Tisserant E."/>
            <person name="Splivallo R."/>
            <person name="Hainaut M."/>
            <person name="Henrissat B."/>
            <person name="Ohm R."/>
            <person name="Kuo A."/>
            <person name="Yan J."/>
            <person name="Lipzen A."/>
            <person name="Nolan M."/>
            <person name="Labutti K."/>
            <person name="Barry K."/>
            <person name="Goldstein A."/>
            <person name="Labbe J."/>
            <person name="Schadt C."/>
            <person name="Tuskan G."/>
            <person name="Grigoriev I."/>
            <person name="Martin F."/>
            <person name="Vilgalys R."/>
            <person name="Bonito G."/>
        </authorList>
    </citation>
    <scope>NUCLEOTIDE SEQUENCE [LARGE SCALE GENOMIC DNA]</scope>
    <source>
        <strain evidence="1 2">AG-77</strain>
    </source>
</reference>
<accession>A0A197JFR6</accession>
<evidence type="ECO:0000313" key="1">
    <source>
        <dbReference type="EMBL" id="OAQ23965.1"/>
    </source>
</evidence>
<dbReference type="InterPro" id="IPR011747">
    <property type="entry name" value="CHP02241"/>
</dbReference>
<dbReference type="Proteomes" id="UP000078512">
    <property type="component" value="Unassembled WGS sequence"/>
</dbReference>
<gene>
    <name evidence="1" type="ORF">K457DRAFT_882040</name>
</gene>
<dbReference type="InterPro" id="IPR010667">
    <property type="entry name" value="Phage_T4_Gp19"/>
</dbReference>
<dbReference type="PANTHER" id="PTHR38009:SF1">
    <property type="entry name" value="CONSERVED HYPOTHETICAL PHAGE TAIL PROTEIN"/>
    <property type="match status" value="1"/>
</dbReference>
<keyword evidence="2" id="KW-1185">Reference proteome</keyword>